<organism evidence="3 4">
    <name type="scientific">Meloidogyne enterolobii</name>
    <name type="common">Root-knot nematode worm</name>
    <name type="synonym">Meloidogyne mayaguensis</name>
    <dbReference type="NCBI Taxonomy" id="390850"/>
    <lineage>
        <taxon>Eukaryota</taxon>
        <taxon>Metazoa</taxon>
        <taxon>Ecdysozoa</taxon>
        <taxon>Nematoda</taxon>
        <taxon>Chromadorea</taxon>
        <taxon>Rhabditida</taxon>
        <taxon>Tylenchina</taxon>
        <taxon>Tylenchomorpha</taxon>
        <taxon>Tylenchoidea</taxon>
        <taxon>Meloidogynidae</taxon>
        <taxon>Meloidogyninae</taxon>
        <taxon>Meloidogyne</taxon>
    </lineage>
</organism>
<feature type="signal peptide" evidence="2">
    <location>
        <begin position="1"/>
        <end position="22"/>
    </location>
</feature>
<dbReference type="AlphaFoldDB" id="A0A6V7TPY1"/>
<reference evidence="3 4" key="1">
    <citation type="submission" date="2020-08" db="EMBL/GenBank/DDBJ databases">
        <authorList>
            <person name="Koutsovoulos G."/>
            <person name="Danchin GJ E."/>
        </authorList>
    </citation>
    <scope>NUCLEOTIDE SEQUENCE [LARGE SCALE GENOMIC DNA]</scope>
</reference>
<evidence type="ECO:0000256" key="2">
    <source>
        <dbReference type="SAM" id="SignalP"/>
    </source>
</evidence>
<protein>
    <submittedName>
        <fullName evidence="3">Uncharacterized protein</fullName>
    </submittedName>
</protein>
<gene>
    <name evidence="3" type="ORF">MENT_LOCUS2651</name>
</gene>
<dbReference type="Proteomes" id="UP000580250">
    <property type="component" value="Unassembled WGS sequence"/>
</dbReference>
<keyword evidence="2" id="KW-0732">Signal</keyword>
<feature type="region of interest" description="Disordered" evidence="1">
    <location>
        <begin position="156"/>
        <end position="182"/>
    </location>
</feature>
<evidence type="ECO:0000256" key="1">
    <source>
        <dbReference type="SAM" id="MobiDB-lite"/>
    </source>
</evidence>
<feature type="compositionally biased region" description="Polar residues" evidence="1">
    <location>
        <begin position="156"/>
        <end position="166"/>
    </location>
</feature>
<evidence type="ECO:0000313" key="3">
    <source>
        <dbReference type="EMBL" id="CAD2129579.1"/>
    </source>
</evidence>
<dbReference type="EMBL" id="CAJEWN010000008">
    <property type="protein sequence ID" value="CAD2129579.1"/>
    <property type="molecule type" value="Genomic_DNA"/>
</dbReference>
<accession>A0A6V7TPY1</accession>
<comment type="caution">
    <text evidence="3">The sequence shown here is derived from an EMBL/GenBank/DDBJ whole genome shotgun (WGS) entry which is preliminary data.</text>
</comment>
<name>A0A6V7TPY1_MELEN</name>
<sequence length="182" mass="21033">MKIYNLILLTFYFLQLFPLLFGMNPGEGPSGSQEPAKHRAFNHLKAQISSLLESVDMSPLQRINLEQQYGDYIKQYELYSTEYDNLGLYLNECRNGLKQNQNNPDYDTDMIQKEIEETERMLRALKRHQNTVLGNMQGFYNYVHITFVEGTTDQSHRVQWQPAQSHRGQRLGAGHRGSGSGN</sequence>
<proteinExistence type="predicted"/>
<feature type="chain" id="PRO_5027857193" evidence="2">
    <location>
        <begin position="23"/>
        <end position="182"/>
    </location>
</feature>
<evidence type="ECO:0000313" key="4">
    <source>
        <dbReference type="Proteomes" id="UP000580250"/>
    </source>
</evidence>